<feature type="domain" description="Ribophorin II third" evidence="14">
    <location>
        <begin position="388"/>
        <end position="514"/>
    </location>
</feature>
<feature type="transmembrane region" description="Helical" evidence="12">
    <location>
        <begin position="582"/>
        <end position="603"/>
    </location>
</feature>
<organism evidence="17 18">
    <name type="scientific">Clytia hemisphaerica</name>
    <dbReference type="NCBI Taxonomy" id="252671"/>
    <lineage>
        <taxon>Eukaryota</taxon>
        <taxon>Metazoa</taxon>
        <taxon>Cnidaria</taxon>
        <taxon>Hydrozoa</taxon>
        <taxon>Hydroidolina</taxon>
        <taxon>Leptothecata</taxon>
        <taxon>Obeliida</taxon>
        <taxon>Clytiidae</taxon>
        <taxon>Clytia</taxon>
    </lineage>
</organism>
<feature type="domain" description="Ribophorin II second" evidence="15">
    <location>
        <begin position="259"/>
        <end position="379"/>
    </location>
</feature>
<dbReference type="EnsemblMetazoa" id="CLYHEMT015332.1">
    <property type="protein sequence ID" value="CLYHEMP015332.1"/>
    <property type="gene ID" value="CLYHEMG015332"/>
</dbReference>
<comment type="subcellular location">
    <subcellularLocation>
        <location evidence="2 12">Endoplasmic reticulum membrane</location>
        <topology evidence="2 12">Multi-pass membrane protein</topology>
    </subcellularLocation>
</comment>
<dbReference type="GeneID" id="136806447"/>
<evidence type="ECO:0000256" key="3">
    <source>
        <dbReference type="ARBA" id="ARBA00004922"/>
    </source>
</evidence>
<keyword evidence="10 12" id="KW-0472">Membrane</keyword>
<dbReference type="GO" id="GO:0008250">
    <property type="term" value="C:oligosaccharyltransferase complex"/>
    <property type="evidence" value="ECO:0007669"/>
    <property type="project" value="UniProtKB-UniRule"/>
</dbReference>
<evidence type="ECO:0000259" key="16">
    <source>
        <dbReference type="Pfam" id="PF25147"/>
    </source>
</evidence>
<protein>
    <recommendedName>
        <fullName evidence="5 12">Dolichyl-diphosphooligosaccharide--protein glycosyltransferase subunit 2</fullName>
    </recommendedName>
    <alternativeName>
        <fullName evidence="12">Ribophorin-2</fullName>
    </alternativeName>
</protein>
<dbReference type="PANTHER" id="PTHR12640">
    <property type="entry name" value="RIBOPHORIN II"/>
    <property type="match status" value="1"/>
</dbReference>
<dbReference type="Proteomes" id="UP000594262">
    <property type="component" value="Unplaced"/>
</dbReference>
<dbReference type="InterPro" id="IPR055375">
    <property type="entry name" value="Ribophorin_II_2nd"/>
</dbReference>
<evidence type="ECO:0000256" key="1">
    <source>
        <dbReference type="ARBA" id="ARBA00002791"/>
    </source>
</evidence>
<sequence length="641" mass="70857">MAYQVLSLLLIGLLGCNALTSSLTYKDQQKLGRKLSQPPTDLESAFYSVSGLTALKKEVLGKDAVCEIAGKNLDTKNAKALYQFSEVTKVCDCKNVPAISNIAEVISDSSSAIEFSYLVAALRNFGKDIDAETLKKFVNLLKENDNPASASVAFYTASLFPKSDVFKPVISMVEDIVAQADEVGGNILQFEGGLGVTAGVVDGIMRLSDQQGTKLVKDDQVMKFTEYFLSRKFVFTLKDIYYLTKALAALSNNKNQVPIVVSVFKSNFITKDNPALKIRVTNLLDRSLSDIKSVTAKSFTTADDTVTLFDNKPFTKSNNKDDMIVLDNEVARGYIEAHAFDLNVMAANPKRGMFMCNVGIQMKEAKQYIKKSTYGIGLKVLARVMVEDVAVFVAEKDQASGNVIKMTYPKQFPNSLEADSHQKIVMDFNLKDLNSGETVTAHQTFIRLTNVETQQEIFFVAEPNGDDHYTFTLDVSATAKDSFNHQSGKYKMALVVGDATMQVPISWNMGEVKLKFSGKPATNKRQERLTEPQPIIEHLFRVPEKRPSKIVSTVFTFLCLSPLLIMIVLWAQLGANLSNFSFSISTIVFHIGLGAIFALYYMFWVQLDMFQTLKLLAIIGGVTFLGGNKMLADMAAAKYKS</sequence>
<evidence type="ECO:0000259" key="14">
    <source>
        <dbReference type="Pfam" id="PF23860"/>
    </source>
</evidence>
<evidence type="ECO:0000256" key="5">
    <source>
        <dbReference type="ARBA" id="ARBA00017612"/>
    </source>
</evidence>
<dbReference type="InterPro" id="IPR055374">
    <property type="entry name" value="Ribophorin_II_3rd"/>
</dbReference>
<accession>A0A7M5WZA8</accession>
<dbReference type="Pfam" id="PF05817">
    <property type="entry name" value="Ribophorin_II"/>
    <property type="match status" value="1"/>
</dbReference>
<dbReference type="InterPro" id="IPR008814">
    <property type="entry name" value="Swp1"/>
</dbReference>
<evidence type="ECO:0000259" key="13">
    <source>
        <dbReference type="Pfam" id="PF05817"/>
    </source>
</evidence>
<keyword evidence="8 12" id="KW-0256">Endoplasmic reticulum</keyword>
<comment type="similarity">
    <text evidence="4 12">Belongs to the SWP1 family.</text>
</comment>
<dbReference type="Pfam" id="PF25147">
    <property type="entry name" value="Ribophorin_II_C"/>
    <property type="match status" value="1"/>
</dbReference>
<dbReference type="Pfam" id="PF23860">
    <property type="entry name" value="Ribophorin_II_3rd"/>
    <property type="match status" value="1"/>
</dbReference>
<evidence type="ECO:0000256" key="7">
    <source>
        <dbReference type="ARBA" id="ARBA00022729"/>
    </source>
</evidence>
<dbReference type="GO" id="GO:0006487">
    <property type="term" value="P:protein N-linked glycosylation"/>
    <property type="evidence" value="ECO:0007669"/>
    <property type="project" value="UniProtKB-UniRule"/>
</dbReference>
<evidence type="ECO:0000256" key="6">
    <source>
        <dbReference type="ARBA" id="ARBA00022692"/>
    </source>
</evidence>
<feature type="domain" description="Ribophorin II C-terminal" evidence="16">
    <location>
        <begin position="540"/>
        <end position="637"/>
    </location>
</feature>
<evidence type="ECO:0000313" key="17">
    <source>
        <dbReference type="EnsemblMetazoa" id="CLYHEMP015332.1"/>
    </source>
</evidence>
<comment type="subunit">
    <text evidence="11">Component of the oligosaccharyltransferase (OST) complex. OST exists in two different complex forms which contain common core subunits RPN1, RPN2, OST48, OST4, DAD1 and TMEM258, either STT3A or STT3B as catalytic subunits, and form-specific accessory subunits. STT3A complex assembly occurs through the formation of 3 subcomplexes. Subcomplex 1 contains RPN1 and TMEM258, subcomplex 2 contains the STT3A-specific subunits STT3A, DC2/OSTC, and KCP2 as well as the core subunit OST4, and subcomplex 3 contains RPN2, DAD1, and OST48. The STT3A complex can form stable complexes with the Sec61 complex or with both the Sec61 and TRAP complexes. Interacts with DDI2. Interacts with TMEM35A/NACHO.</text>
</comment>
<feature type="signal peptide" evidence="12">
    <location>
        <begin position="1"/>
        <end position="18"/>
    </location>
</feature>
<dbReference type="Pfam" id="PF23861">
    <property type="entry name" value="Ribophorin_II_2nd"/>
    <property type="match status" value="1"/>
</dbReference>
<evidence type="ECO:0000259" key="15">
    <source>
        <dbReference type="Pfam" id="PF23861"/>
    </source>
</evidence>
<evidence type="ECO:0000256" key="8">
    <source>
        <dbReference type="ARBA" id="ARBA00022824"/>
    </source>
</evidence>
<dbReference type="InterPro" id="IPR055373">
    <property type="entry name" value="Ribophorin_II_N"/>
</dbReference>
<keyword evidence="18" id="KW-1185">Reference proteome</keyword>
<dbReference type="PANTHER" id="PTHR12640:SF0">
    <property type="entry name" value="DOLICHYL-DIPHOSPHOOLIGOSACCHARIDE--PROTEIN GLYCOSYLTRANSFERASE SUBUNIT 2"/>
    <property type="match status" value="1"/>
</dbReference>
<evidence type="ECO:0000256" key="2">
    <source>
        <dbReference type="ARBA" id="ARBA00004477"/>
    </source>
</evidence>
<comment type="function">
    <text evidence="1 12">Subunit of the oligosaccharyl transferase (OST) complex that catalyzes the initial transfer of a defined glycan (Glc(3)Man(9)GlcNAc(2) in eukaryotes) from the lipid carrier dolichol-pyrophosphate to an asparagine residue within an Asn-X-Ser/Thr consensus motif in nascent polypeptide chains, the first step in protein N-glycosylation. N-glycosylation occurs cotranslationally and the complex associates with the Sec61 complex at the channel-forming translocon complex that mediates protein translocation across the endoplasmic reticulum (ER). All subunits are required for a maximal enzyme activity.</text>
</comment>
<evidence type="ECO:0000256" key="11">
    <source>
        <dbReference type="ARBA" id="ARBA00046750"/>
    </source>
</evidence>
<evidence type="ECO:0000256" key="10">
    <source>
        <dbReference type="ARBA" id="ARBA00023136"/>
    </source>
</evidence>
<feature type="transmembrane region" description="Helical" evidence="12">
    <location>
        <begin position="615"/>
        <end position="632"/>
    </location>
</feature>
<keyword evidence="7 12" id="KW-0732">Signal</keyword>
<name>A0A7M5WZA8_9CNID</name>
<feature type="domain" description="Ribophorin II N-terminal" evidence="13">
    <location>
        <begin position="23"/>
        <end position="251"/>
    </location>
</feature>
<proteinExistence type="inferred from homology"/>
<dbReference type="UniPathway" id="UPA00378"/>
<evidence type="ECO:0000313" key="18">
    <source>
        <dbReference type="Proteomes" id="UP000594262"/>
    </source>
</evidence>
<feature type="chain" id="PRO_5029934149" description="Dolichyl-diphosphooligosaccharide--protein glycosyltransferase subunit 2" evidence="12">
    <location>
        <begin position="19"/>
        <end position="641"/>
    </location>
</feature>
<dbReference type="RefSeq" id="XP_066919126.1">
    <property type="nucleotide sequence ID" value="XM_067063025.1"/>
</dbReference>
<comment type="pathway">
    <text evidence="3 12">Protein modification; protein glycosylation.</text>
</comment>
<evidence type="ECO:0000256" key="12">
    <source>
        <dbReference type="RuleBase" id="RU366029"/>
    </source>
</evidence>
<keyword evidence="9 12" id="KW-1133">Transmembrane helix</keyword>
<evidence type="ECO:0000256" key="4">
    <source>
        <dbReference type="ARBA" id="ARBA00009038"/>
    </source>
</evidence>
<evidence type="ECO:0000256" key="9">
    <source>
        <dbReference type="ARBA" id="ARBA00022989"/>
    </source>
</evidence>
<dbReference type="AlphaFoldDB" id="A0A7M5WZA8"/>
<reference evidence="17" key="1">
    <citation type="submission" date="2021-01" db="UniProtKB">
        <authorList>
            <consortium name="EnsemblMetazoa"/>
        </authorList>
    </citation>
    <scope>IDENTIFICATION</scope>
</reference>
<keyword evidence="6 12" id="KW-0812">Transmembrane</keyword>
<dbReference type="OrthoDB" id="432292at2759"/>
<dbReference type="InterPro" id="IPR056790">
    <property type="entry name" value="Ribophorin_II_C"/>
</dbReference>
<feature type="transmembrane region" description="Helical" evidence="12">
    <location>
        <begin position="550"/>
        <end position="570"/>
    </location>
</feature>